<comment type="caution">
    <text evidence="1">The sequence shown here is derived from an EMBL/GenBank/DDBJ whole genome shotgun (WGS) entry which is preliminary data.</text>
</comment>
<dbReference type="AlphaFoldDB" id="A0A8I1JHT5"/>
<dbReference type="PROSITE" id="PS51257">
    <property type="entry name" value="PROKAR_LIPOPROTEIN"/>
    <property type="match status" value="1"/>
</dbReference>
<dbReference type="InterPro" id="IPR038140">
    <property type="entry name" value="DotD_sf"/>
</dbReference>
<gene>
    <name evidence="1" type="ORF">JEU22_03715</name>
</gene>
<keyword evidence="1" id="KW-0449">Lipoprotein</keyword>
<dbReference type="Proteomes" id="UP000637061">
    <property type="component" value="Unassembled WGS sequence"/>
</dbReference>
<dbReference type="Pfam" id="PF16816">
    <property type="entry name" value="DotD"/>
    <property type="match status" value="1"/>
</dbReference>
<organism evidence="1 2">
    <name type="scientific">Pseudomonas putida</name>
    <name type="common">Arthrobacter siderocapsulatus</name>
    <dbReference type="NCBI Taxonomy" id="303"/>
    <lineage>
        <taxon>Bacteria</taxon>
        <taxon>Pseudomonadati</taxon>
        <taxon>Pseudomonadota</taxon>
        <taxon>Gammaproteobacteria</taxon>
        <taxon>Pseudomonadales</taxon>
        <taxon>Pseudomonadaceae</taxon>
        <taxon>Pseudomonas</taxon>
    </lineage>
</organism>
<evidence type="ECO:0000313" key="2">
    <source>
        <dbReference type="Proteomes" id="UP000637061"/>
    </source>
</evidence>
<accession>A0A8I1JHT5</accession>
<reference evidence="1" key="1">
    <citation type="submission" date="2020-12" db="EMBL/GenBank/DDBJ databases">
        <title>Enhanced detection system for hospital associated transmission using whole genome sequencing surveillance.</title>
        <authorList>
            <person name="Harrison L.H."/>
            <person name="Van Tyne D."/>
            <person name="Marsh J.W."/>
            <person name="Griffith M.P."/>
            <person name="Snyder D.J."/>
            <person name="Cooper V.S."/>
            <person name="Mustapha M."/>
        </authorList>
    </citation>
    <scope>NUCLEOTIDE SEQUENCE</scope>
    <source>
        <strain evidence="1">PSB00042</strain>
    </source>
</reference>
<dbReference type="EMBL" id="JAEHTE010000002">
    <property type="protein sequence ID" value="MBI6883011.1"/>
    <property type="molecule type" value="Genomic_DNA"/>
</dbReference>
<dbReference type="InterPro" id="IPR031817">
    <property type="entry name" value="DotD"/>
</dbReference>
<proteinExistence type="predicted"/>
<evidence type="ECO:0000313" key="1">
    <source>
        <dbReference type="EMBL" id="MBI6883011.1"/>
    </source>
</evidence>
<sequence length="167" mass="18078">MNLGFKLSVLALAVGLAGCAGHTPISRSVVVDPPAHPLNELRSIAVEARDELRLLAKVVDAKNAPSLTPQQYAQQEYQATHVPAGFERNAQFSYTGPASKAASALAQVAGYKFRTLGEPLPNEPWVTIRINQLPLNEALKEIGVQTGTAIRLEIHEASRLMVLVYKK</sequence>
<protein>
    <submittedName>
        <fullName evidence="1">DotD/TraH family lipoprotein</fullName>
    </submittedName>
</protein>
<name>A0A8I1JHT5_PSEPU</name>
<dbReference type="Gene3D" id="3.55.50.60">
    <property type="entry name" value="DotD protein"/>
    <property type="match status" value="1"/>
</dbReference>